<dbReference type="InterPro" id="IPR011009">
    <property type="entry name" value="Kinase-like_dom_sf"/>
</dbReference>
<dbReference type="InterPro" id="IPR024370">
    <property type="entry name" value="PBP_domain"/>
</dbReference>
<keyword evidence="2" id="KW-0472">Membrane</keyword>
<dbReference type="InterPro" id="IPR050811">
    <property type="entry name" value="Phosphate_ABC_transporter"/>
</dbReference>
<dbReference type="Proteomes" id="UP000249467">
    <property type="component" value="Unassembled WGS sequence"/>
</dbReference>
<evidence type="ECO:0000313" key="4">
    <source>
        <dbReference type="EMBL" id="PZO37078.1"/>
    </source>
</evidence>
<dbReference type="Pfam" id="PF12849">
    <property type="entry name" value="PBP_like_2"/>
    <property type="match status" value="1"/>
</dbReference>
<accession>A0A2W4Y0U4</accession>
<dbReference type="PROSITE" id="PS50011">
    <property type="entry name" value="PROTEIN_KINASE_DOM"/>
    <property type="match status" value="1"/>
</dbReference>
<dbReference type="SUPFAM" id="SSF53850">
    <property type="entry name" value="Periplasmic binding protein-like II"/>
    <property type="match status" value="1"/>
</dbReference>
<protein>
    <submittedName>
        <fullName evidence="4">Phosphate ABC transporter substrate-binding protein</fullName>
    </submittedName>
</protein>
<dbReference type="SUPFAM" id="SSF56112">
    <property type="entry name" value="Protein kinase-like (PK-like)"/>
    <property type="match status" value="1"/>
</dbReference>
<dbReference type="AlphaFoldDB" id="A0A2W4Y0U4"/>
<keyword evidence="2" id="KW-0812">Transmembrane</keyword>
<feature type="domain" description="Protein kinase" evidence="3">
    <location>
        <begin position="153"/>
        <end position="439"/>
    </location>
</feature>
<dbReference type="PANTHER" id="PTHR30570">
    <property type="entry name" value="PERIPLASMIC PHOSPHATE BINDING COMPONENT OF PHOSPHATE ABC TRANSPORTER"/>
    <property type="match status" value="1"/>
</dbReference>
<dbReference type="GO" id="GO:0005524">
    <property type="term" value="F:ATP binding"/>
    <property type="evidence" value="ECO:0007669"/>
    <property type="project" value="InterPro"/>
</dbReference>
<sequence length="807" mass="91295">MANKSPNVWQKLWRRITAVWGQFISSIDGLIGNRFIEFLDKAVPAPLRFLIPFLKDDLGIAPPSIGSFKGVGLPEKNETKEILKEISIETRVGNIWQIKPQFLRYQCQESNPFRCEYPQETVADDPNNKYCKKCQFPATLPPEVKIRGIKGVYQVDKYIGVRGTGRLYNATNLSDGESFLFKEYVIPKKYFNAQETGACKRNFESSAELKLSDGRTQDSRLVTPIEAIADSREERCYVVLPKTEEAITLAEYLALNGAMNNWQVKSFLNQALQTLESLHSQKYRLRSGVVTSGLPHGNLTFYSIAIRSNFQGFTVYLNDMALWEDRFYATDSPAIAYSINRDLEDLGYIAFYLLHGGVIDLENRFCLNPNDVNHWDKKVDAGLKRFVQNLIGFGETSYSSAEVARRALLRLPIAREAMIEFMEVEEVEPEKKKGWRNWLTKKRIAIAVGVLLLALLAFLLYFWLTQPPKAAKLNLPCCISQISDIPKGKFTYVADKNSTWNYSLLQSNLIAKGATLEDELQKRQPKLQLTYQPVATVTSIDKSDEQSPISKLRSNQADFAISSATDNLGGNFITQNIAYDGITVFVAFSYAQRNNSLPRALQGKITFEQLRQLYTGEIINWRQLGGPDLPVKLYMPLDGDSVKIFEKRVLKDEAAIAAFRQLIQDRNGSVTALSIFDSLRQVIQDFEDRNIGSISFGSISQVFGQCSVYPLTLADDNKSFIAPLVSQTGNPITPDTDLCNEKGSYIQNYTAFINQTYPLSYPISVVYTRDNRRLPIAERFVAIMRTEEAQNLLKQTGLIPLKFPLKQ</sequence>
<gene>
    <name evidence="4" type="ORF">DCF19_19835</name>
</gene>
<dbReference type="PANTHER" id="PTHR30570:SF1">
    <property type="entry name" value="PHOSPHATE-BINDING PROTEIN PSTS"/>
    <property type="match status" value="1"/>
</dbReference>
<keyword evidence="1" id="KW-0732">Signal</keyword>
<proteinExistence type="predicted"/>
<organism evidence="4 5">
    <name type="scientific">Pseudanabaena frigida</name>
    <dbReference type="NCBI Taxonomy" id="945775"/>
    <lineage>
        <taxon>Bacteria</taxon>
        <taxon>Bacillati</taxon>
        <taxon>Cyanobacteriota</taxon>
        <taxon>Cyanophyceae</taxon>
        <taxon>Pseudanabaenales</taxon>
        <taxon>Pseudanabaenaceae</taxon>
        <taxon>Pseudanabaena</taxon>
    </lineage>
</organism>
<evidence type="ECO:0000256" key="2">
    <source>
        <dbReference type="SAM" id="Phobius"/>
    </source>
</evidence>
<feature type="transmembrane region" description="Helical" evidence="2">
    <location>
        <begin position="444"/>
        <end position="464"/>
    </location>
</feature>
<dbReference type="Gene3D" id="3.40.190.10">
    <property type="entry name" value="Periplasmic binding protein-like II"/>
    <property type="match status" value="2"/>
</dbReference>
<dbReference type="InterPro" id="IPR000719">
    <property type="entry name" value="Prot_kinase_dom"/>
</dbReference>
<name>A0A2W4Y0U4_9CYAN</name>
<dbReference type="EMBL" id="QBML01000034">
    <property type="protein sequence ID" value="PZO37078.1"/>
    <property type="molecule type" value="Genomic_DNA"/>
</dbReference>
<reference evidence="4 5" key="2">
    <citation type="submission" date="2018-06" db="EMBL/GenBank/DDBJ databases">
        <title>Metagenomic assembly of (sub)arctic Cyanobacteria and their associated microbiome from non-axenic cultures.</title>
        <authorList>
            <person name="Baurain D."/>
        </authorList>
    </citation>
    <scope>NUCLEOTIDE SEQUENCE [LARGE SCALE GENOMIC DNA]</scope>
    <source>
        <strain evidence="4">ULC066bin1</strain>
    </source>
</reference>
<evidence type="ECO:0000256" key="1">
    <source>
        <dbReference type="ARBA" id="ARBA00022729"/>
    </source>
</evidence>
<evidence type="ECO:0000259" key="3">
    <source>
        <dbReference type="PROSITE" id="PS50011"/>
    </source>
</evidence>
<comment type="caution">
    <text evidence="4">The sequence shown here is derived from an EMBL/GenBank/DDBJ whole genome shotgun (WGS) entry which is preliminary data.</text>
</comment>
<dbReference type="GO" id="GO:0004672">
    <property type="term" value="F:protein kinase activity"/>
    <property type="evidence" value="ECO:0007669"/>
    <property type="project" value="InterPro"/>
</dbReference>
<reference evidence="4 5" key="1">
    <citation type="submission" date="2018-04" db="EMBL/GenBank/DDBJ databases">
        <authorList>
            <person name="Go L.Y."/>
            <person name="Mitchell J.A."/>
        </authorList>
    </citation>
    <scope>NUCLEOTIDE SEQUENCE [LARGE SCALE GENOMIC DNA]</scope>
    <source>
        <strain evidence="4">ULC066bin1</strain>
    </source>
</reference>
<evidence type="ECO:0000313" key="5">
    <source>
        <dbReference type="Proteomes" id="UP000249467"/>
    </source>
</evidence>
<keyword evidence="2" id="KW-1133">Transmembrane helix</keyword>